<protein>
    <recommendedName>
        <fullName evidence="8">G3BP-like protein</fullName>
    </recommendedName>
</protein>
<dbReference type="CDD" id="cd00780">
    <property type="entry name" value="NTF2"/>
    <property type="match status" value="1"/>
</dbReference>
<dbReference type="PANTHER" id="PTHR10693">
    <property type="entry name" value="RAS GTPASE-ACTIVATING PROTEIN-BINDING PROTEIN"/>
    <property type="match status" value="1"/>
</dbReference>
<dbReference type="PANTHER" id="PTHR10693:SF29">
    <property type="entry name" value="GB|AAD20086.1"/>
    <property type="match status" value="1"/>
</dbReference>
<name>A0ABY9C6Y8_VITVI</name>
<dbReference type="InterPro" id="IPR035979">
    <property type="entry name" value="RBD_domain_sf"/>
</dbReference>
<dbReference type="InterPro" id="IPR000504">
    <property type="entry name" value="RRM_dom"/>
</dbReference>
<evidence type="ECO:0000256" key="1">
    <source>
        <dbReference type="ARBA" id="ARBA00022884"/>
    </source>
</evidence>
<organism evidence="6 7">
    <name type="scientific">Vitis vinifera</name>
    <name type="common">Grape</name>
    <dbReference type="NCBI Taxonomy" id="29760"/>
    <lineage>
        <taxon>Eukaryota</taxon>
        <taxon>Viridiplantae</taxon>
        <taxon>Streptophyta</taxon>
        <taxon>Embryophyta</taxon>
        <taxon>Tracheophyta</taxon>
        <taxon>Spermatophyta</taxon>
        <taxon>Magnoliopsida</taxon>
        <taxon>eudicotyledons</taxon>
        <taxon>Gunneridae</taxon>
        <taxon>Pentapetalae</taxon>
        <taxon>rosids</taxon>
        <taxon>Vitales</taxon>
        <taxon>Vitaceae</taxon>
        <taxon>Viteae</taxon>
        <taxon>Vitis</taxon>
    </lineage>
</organism>
<dbReference type="SUPFAM" id="SSF54427">
    <property type="entry name" value="NTF2-like"/>
    <property type="match status" value="1"/>
</dbReference>
<dbReference type="InterPro" id="IPR018222">
    <property type="entry name" value="Nuclear_transport_factor_2_euk"/>
</dbReference>
<dbReference type="PROSITE" id="PS50177">
    <property type="entry name" value="NTF2_DOMAIN"/>
    <property type="match status" value="1"/>
</dbReference>
<evidence type="ECO:0000256" key="3">
    <source>
        <dbReference type="SAM" id="MobiDB-lite"/>
    </source>
</evidence>
<reference evidence="6 7" key="1">
    <citation type="journal article" date="2023" name="Hortic Res">
        <title>The complete reference genome for grapevine (Vitis vinifera L.) genetics and breeding.</title>
        <authorList>
            <person name="Shi X."/>
            <person name="Cao S."/>
            <person name="Wang X."/>
            <person name="Huang S."/>
            <person name="Wang Y."/>
            <person name="Liu Z."/>
            <person name="Liu W."/>
            <person name="Leng X."/>
            <person name="Peng Y."/>
            <person name="Wang N."/>
            <person name="Wang Y."/>
            <person name="Ma Z."/>
            <person name="Xu X."/>
            <person name="Zhang F."/>
            <person name="Xue H."/>
            <person name="Zhong H."/>
            <person name="Wang Y."/>
            <person name="Zhang K."/>
            <person name="Velt A."/>
            <person name="Avia K."/>
            <person name="Holtgrawe D."/>
            <person name="Grimplet J."/>
            <person name="Matus J.T."/>
            <person name="Ware D."/>
            <person name="Wu X."/>
            <person name="Wang H."/>
            <person name="Liu C."/>
            <person name="Fang Y."/>
            <person name="Rustenholz C."/>
            <person name="Cheng Z."/>
            <person name="Xiao H."/>
            <person name="Zhou Y."/>
        </authorList>
    </citation>
    <scope>NUCLEOTIDE SEQUENCE [LARGE SCALE GENOMIC DNA]</scope>
    <source>
        <strain evidence="7">cv. Pinot noir / PN40024</strain>
        <tissue evidence="6">Leaf</tissue>
    </source>
</reference>
<dbReference type="Gene3D" id="3.10.450.50">
    <property type="match status" value="1"/>
</dbReference>
<feature type="domain" description="RRM" evidence="4">
    <location>
        <begin position="443"/>
        <end position="520"/>
    </location>
</feature>
<feature type="compositionally biased region" description="Polar residues" evidence="3">
    <location>
        <begin position="319"/>
        <end position="329"/>
    </location>
</feature>
<keyword evidence="1 2" id="KW-0694">RNA-binding</keyword>
<evidence type="ECO:0008006" key="8">
    <source>
        <dbReference type="Google" id="ProtNLM"/>
    </source>
</evidence>
<dbReference type="SMART" id="SM00360">
    <property type="entry name" value="RRM"/>
    <property type="match status" value="1"/>
</dbReference>
<evidence type="ECO:0000259" key="4">
    <source>
        <dbReference type="PROSITE" id="PS50102"/>
    </source>
</evidence>
<dbReference type="Gene3D" id="3.30.70.330">
    <property type="match status" value="1"/>
</dbReference>
<evidence type="ECO:0000313" key="7">
    <source>
        <dbReference type="Proteomes" id="UP001227230"/>
    </source>
</evidence>
<evidence type="ECO:0000313" key="6">
    <source>
        <dbReference type="EMBL" id="WJZ90760.1"/>
    </source>
</evidence>
<accession>A0ABY9C6Y8</accession>
<proteinExistence type="predicted"/>
<dbReference type="CDD" id="cd00590">
    <property type="entry name" value="RRM_SF"/>
    <property type="match status" value="1"/>
</dbReference>
<feature type="domain" description="NTF2" evidence="5">
    <location>
        <begin position="116"/>
        <end position="229"/>
    </location>
</feature>
<feature type="region of interest" description="Disordered" evidence="3">
    <location>
        <begin position="285"/>
        <end position="344"/>
    </location>
</feature>
<dbReference type="Pfam" id="PF00076">
    <property type="entry name" value="RRM_1"/>
    <property type="match status" value="1"/>
</dbReference>
<dbReference type="InterPro" id="IPR039539">
    <property type="entry name" value="Ras_GTPase_bind_prot"/>
</dbReference>
<keyword evidence="7" id="KW-1185">Reference proteome</keyword>
<evidence type="ECO:0000259" key="5">
    <source>
        <dbReference type="PROSITE" id="PS50177"/>
    </source>
</evidence>
<sequence length="567" mass="63068">MEEMRREREKYLRDEENVKKEKIKLRVREPVELCVFSLSRSAQSLCLFGISKTLVSLSVLPPLAPSLSKTLIFLQASFFPYLQRGFCRIVIVACLFCWAEAIMASTYPASVTASEVGSYFVSQYYHVLRQQPDFVHQFYTDSSTMIRIDGDSKESASAMLDIHALITSLNYTGINIKTINAVESWNGGILVVVSGSVKAKDFSGRKFMETFFLAPQEKGFYVLNDIFQFVNEEMIPQNSAAIVSENEVNTQSSASNSIPEPTVSSYALEEEARDYINSVHLEDDQVDNYSHPENPIDNYSHPEHPIDDYSIPDHPVDSYTHSEQQQQQDFEVESSVEEPAVEESSASLQNVANMVQEPQAAYVEEPVGEPPKKTYASILRAKGQPSSSVAAQPVLNKISPPASEWNYTHHSSVQPSNYPSSLVPEYGVEAVEEGSALEEGESGSVYVRNLPPSVSTDDIEQEFKNFGRIKPGGVFIRNRMESGVCYAFVEFEDILGVQNAIKASPIQLGGRQVYIEERRANSSSTSRGGRRGRGRGSYQTDAPRARVGGRGSVARGNGFLQRGFRQD</sequence>
<dbReference type="SUPFAM" id="SSF54928">
    <property type="entry name" value="RNA-binding domain, RBD"/>
    <property type="match status" value="1"/>
</dbReference>
<dbReference type="InterPro" id="IPR002075">
    <property type="entry name" value="NTF2_dom"/>
</dbReference>
<dbReference type="PROSITE" id="PS50102">
    <property type="entry name" value="RRM"/>
    <property type="match status" value="1"/>
</dbReference>
<dbReference type="Pfam" id="PF02136">
    <property type="entry name" value="NTF2"/>
    <property type="match status" value="1"/>
</dbReference>
<feature type="compositionally biased region" description="Acidic residues" evidence="3">
    <location>
        <begin position="330"/>
        <end position="341"/>
    </location>
</feature>
<evidence type="ECO:0000256" key="2">
    <source>
        <dbReference type="PROSITE-ProRule" id="PRU00176"/>
    </source>
</evidence>
<gene>
    <name evidence="6" type="ORF">VitviT2T_009885</name>
</gene>
<dbReference type="Proteomes" id="UP001227230">
    <property type="component" value="Chromosome 7"/>
</dbReference>
<dbReference type="InterPro" id="IPR032710">
    <property type="entry name" value="NTF2-like_dom_sf"/>
</dbReference>
<dbReference type="EMBL" id="CP126654">
    <property type="protein sequence ID" value="WJZ90760.1"/>
    <property type="molecule type" value="Genomic_DNA"/>
</dbReference>
<dbReference type="InterPro" id="IPR012677">
    <property type="entry name" value="Nucleotide-bd_a/b_plait_sf"/>
</dbReference>
<feature type="region of interest" description="Disordered" evidence="3">
    <location>
        <begin position="517"/>
        <end position="567"/>
    </location>
</feature>